<accession>A0AAN7UIY1</accession>
<reference evidence="1 2" key="1">
    <citation type="submission" date="2023-10" db="EMBL/GenBank/DDBJ databases">
        <title>Draft genome sequence of Xylaria bambusicola isolate GMP-LS, the root and basal stem rot pathogen of sugarcane in Indonesia.</title>
        <authorList>
            <person name="Selvaraj P."/>
            <person name="Muralishankar V."/>
            <person name="Muruganantham S."/>
            <person name="Sp S."/>
            <person name="Haryani S."/>
            <person name="Lau K.J.X."/>
            <person name="Naqvi N.I."/>
        </authorList>
    </citation>
    <scope>NUCLEOTIDE SEQUENCE [LARGE SCALE GENOMIC DNA]</scope>
    <source>
        <strain evidence="1">GMP-LS</strain>
    </source>
</reference>
<dbReference type="AlphaFoldDB" id="A0AAN7UIY1"/>
<protein>
    <submittedName>
        <fullName evidence="1">Uncharacterized protein</fullName>
    </submittedName>
</protein>
<dbReference type="Proteomes" id="UP001305414">
    <property type="component" value="Unassembled WGS sequence"/>
</dbReference>
<dbReference type="EMBL" id="JAWHQM010000031">
    <property type="protein sequence ID" value="KAK5633340.1"/>
    <property type="molecule type" value="Genomic_DNA"/>
</dbReference>
<evidence type="ECO:0000313" key="2">
    <source>
        <dbReference type="Proteomes" id="UP001305414"/>
    </source>
</evidence>
<evidence type="ECO:0000313" key="1">
    <source>
        <dbReference type="EMBL" id="KAK5633340.1"/>
    </source>
</evidence>
<name>A0AAN7UIY1_9PEZI</name>
<comment type="caution">
    <text evidence="1">The sequence shown here is derived from an EMBL/GenBank/DDBJ whole genome shotgun (WGS) entry which is preliminary data.</text>
</comment>
<gene>
    <name evidence="1" type="ORF">RRF57_009054</name>
</gene>
<organism evidence="1 2">
    <name type="scientific">Xylaria bambusicola</name>
    <dbReference type="NCBI Taxonomy" id="326684"/>
    <lineage>
        <taxon>Eukaryota</taxon>
        <taxon>Fungi</taxon>
        <taxon>Dikarya</taxon>
        <taxon>Ascomycota</taxon>
        <taxon>Pezizomycotina</taxon>
        <taxon>Sordariomycetes</taxon>
        <taxon>Xylariomycetidae</taxon>
        <taxon>Xylariales</taxon>
        <taxon>Xylariaceae</taxon>
        <taxon>Xylaria</taxon>
    </lineage>
</organism>
<proteinExistence type="predicted"/>
<keyword evidence="2" id="KW-1185">Reference proteome</keyword>
<sequence>MFQEHLSINIIRREEDGIEKAISSLRDAMCPLNEGLLSRGQGGSSGNWDGWPIIKYLVQ</sequence>